<dbReference type="PRINTS" id="PR01270">
    <property type="entry name" value="HDASUPER"/>
</dbReference>
<name>A0A4R1BHA2_9PROT</name>
<reference evidence="3 4" key="1">
    <citation type="submission" date="2019-03" db="EMBL/GenBank/DDBJ databases">
        <title>Genome sequence of Thiobacillaceae bacterium LSR1, a sulfur-oxidizing bacterium isolated from freshwater sediment.</title>
        <authorList>
            <person name="Li S."/>
        </authorList>
    </citation>
    <scope>NUCLEOTIDE SEQUENCE [LARGE SCALE GENOMIC DNA]</scope>
    <source>
        <strain evidence="3 4">LSR1</strain>
    </source>
</reference>
<dbReference type="GO" id="GO:0004407">
    <property type="term" value="F:histone deacetylase activity"/>
    <property type="evidence" value="ECO:0007669"/>
    <property type="project" value="TreeGrafter"/>
</dbReference>
<dbReference type="PANTHER" id="PTHR10625">
    <property type="entry name" value="HISTONE DEACETYLASE HDAC1-RELATED"/>
    <property type="match status" value="1"/>
</dbReference>
<feature type="domain" description="Histone deacetylase" evidence="2">
    <location>
        <begin position="20"/>
        <end position="306"/>
    </location>
</feature>
<dbReference type="EMBL" id="SJZB01000016">
    <property type="protein sequence ID" value="TCJ16599.1"/>
    <property type="molecule type" value="Genomic_DNA"/>
</dbReference>
<dbReference type="RefSeq" id="WP_131445145.1">
    <property type="nucleotide sequence ID" value="NZ_SJZB01000016.1"/>
</dbReference>
<dbReference type="InterPro" id="IPR037138">
    <property type="entry name" value="His_deacetylse_dom_sf"/>
</dbReference>
<evidence type="ECO:0000313" key="3">
    <source>
        <dbReference type="EMBL" id="TCJ16599.1"/>
    </source>
</evidence>
<proteinExistence type="inferred from homology"/>
<gene>
    <name evidence="3" type="ORF">EZJ19_04745</name>
</gene>
<dbReference type="AlphaFoldDB" id="A0A4R1BHA2"/>
<dbReference type="InterPro" id="IPR000286">
    <property type="entry name" value="HDACs"/>
</dbReference>
<protein>
    <submittedName>
        <fullName evidence="3">Histone deacetylase family protein</fullName>
    </submittedName>
</protein>
<dbReference type="OrthoDB" id="9808367at2"/>
<comment type="similarity">
    <text evidence="1">Belongs to the histone deacetylase family.</text>
</comment>
<dbReference type="Gene3D" id="3.40.800.20">
    <property type="entry name" value="Histone deacetylase domain"/>
    <property type="match status" value="1"/>
</dbReference>
<dbReference type="SUPFAM" id="SSF52768">
    <property type="entry name" value="Arginase/deacetylase"/>
    <property type="match status" value="1"/>
</dbReference>
<dbReference type="Pfam" id="PF00850">
    <property type="entry name" value="Hist_deacetyl"/>
    <property type="match status" value="1"/>
</dbReference>
<dbReference type="CDD" id="cd11599">
    <property type="entry name" value="HDAC_classII_2"/>
    <property type="match status" value="1"/>
</dbReference>
<evidence type="ECO:0000313" key="4">
    <source>
        <dbReference type="Proteomes" id="UP000295443"/>
    </source>
</evidence>
<dbReference type="InterPro" id="IPR023696">
    <property type="entry name" value="Ureohydrolase_dom_sf"/>
</dbReference>
<sequence>MHTAFITHPICAKHFVVDWHPDAPGRLAAIDDRLYAARLYDYLYHFHHPPLATREQLLRVHSEEYLEWVYETAPRDDHIVQLDPDTAMNQHSLTAALHGVGACIRAVDKVMAGKVQNAFCAVRPPGHHAGRHKTGGFCIFNNVAAAAAHALAEHGLARVAIIDFDVHHGNGTEDIFQDDPRVLFCSTFQHPFYPYCGADTVSDHIVNVPLPAGTTGKAYREAFEARILPALDAFKPEMVFISAGFDSHLEDDMGQFGLVEKDYAWITEVLMDVAAKYADDRVISVLEGGYDLNSLGRSVAAHIKVLSGL</sequence>
<keyword evidence="4" id="KW-1185">Reference proteome</keyword>
<dbReference type="Proteomes" id="UP000295443">
    <property type="component" value="Unassembled WGS sequence"/>
</dbReference>
<comment type="caution">
    <text evidence="3">The sequence shown here is derived from an EMBL/GenBank/DDBJ whole genome shotgun (WGS) entry which is preliminary data.</text>
</comment>
<evidence type="ECO:0000256" key="1">
    <source>
        <dbReference type="ARBA" id="ARBA00005947"/>
    </source>
</evidence>
<dbReference type="PANTHER" id="PTHR10625:SF10">
    <property type="entry name" value="HISTONE DEACETYLASE HDAC1"/>
    <property type="match status" value="1"/>
</dbReference>
<dbReference type="GO" id="GO:0040029">
    <property type="term" value="P:epigenetic regulation of gene expression"/>
    <property type="evidence" value="ECO:0007669"/>
    <property type="project" value="TreeGrafter"/>
</dbReference>
<accession>A0A4R1BHA2</accession>
<evidence type="ECO:0000259" key="2">
    <source>
        <dbReference type="Pfam" id="PF00850"/>
    </source>
</evidence>
<organism evidence="3 4">
    <name type="scientific">Parasulfuritortus cantonensis</name>
    <dbReference type="NCBI Taxonomy" id="2528202"/>
    <lineage>
        <taxon>Bacteria</taxon>
        <taxon>Pseudomonadati</taxon>
        <taxon>Pseudomonadota</taxon>
        <taxon>Betaproteobacteria</taxon>
        <taxon>Nitrosomonadales</taxon>
        <taxon>Thiobacillaceae</taxon>
        <taxon>Parasulfuritortus</taxon>
    </lineage>
</organism>
<dbReference type="InterPro" id="IPR023801">
    <property type="entry name" value="His_deacetylse_dom"/>
</dbReference>